<organism evidence="14 15">
    <name type="scientific">Stagnimonas aquatica</name>
    <dbReference type="NCBI Taxonomy" id="2689987"/>
    <lineage>
        <taxon>Bacteria</taxon>
        <taxon>Pseudomonadati</taxon>
        <taxon>Pseudomonadota</taxon>
        <taxon>Gammaproteobacteria</taxon>
        <taxon>Nevskiales</taxon>
        <taxon>Nevskiaceae</taxon>
        <taxon>Stagnimonas</taxon>
    </lineage>
</organism>
<proteinExistence type="predicted"/>
<comment type="catalytic activity">
    <reaction evidence="1">
        <text>ATP + protein L-histidine = ADP + protein N-phospho-L-histidine.</text>
        <dbReference type="EC" id="2.7.13.3"/>
    </reaction>
</comment>
<dbReference type="Gene3D" id="1.10.287.560">
    <property type="entry name" value="Histidine kinase CheA-like, homodimeric domain"/>
    <property type="match status" value="1"/>
</dbReference>
<evidence type="ECO:0000259" key="13">
    <source>
        <dbReference type="PROSITE" id="PS50894"/>
    </source>
</evidence>
<dbReference type="SMART" id="SM01231">
    <property type="entry name" value="H-kinase_dim"/>
    <property type="match status" value="1"/>
</dbReference>
<comment type="function">
    <text evidence="8">Involved in the transmission of sensory signals from the chemoreceptors to the flagellar motors. CheA is autophosphorylated; it can transfer its phosphate group to either CheB or CheY.</text>
</comment>
<dbReference type="SUPFAM" id="SSF47226">
    <property type="entry name" value="Histidine-containing phosphotransfer domain, HPT domain"/>
    <property type="match status" value="1"/>
</dbReference>
<evidence type="ECO:0000256" key="9">
    <source>
        <dbReference type="PROSITE-ProRule" id="PRU00110"/>
    </source>
</evidence>
<dbReference type="RefSeq" id="WP_123211254.1">
    <property type="nucleotide sequence ID" value="NZ_RJVO01000003.1"/>
</dbReference>
<dbReference type="GO" id="GO:0006935">
    <property type="term" value="P:chemotaxis"/>
    <property type="evidence" value="ECO:0007669"/>
    <property type="project" value="InterPro"/>
</dbReference>
<evidence type="ECO:0000259" key="11">
    <source>
        <dbReference type="PROSITE" id="PS50109"/>
    </source>
</evidence>
<reference evidence="14 15" key="1">
    <citation type="submission" date="2018-10" db="EMBL/GenBank/DDBJ databases">
        <authorList>
            <person name="Chen W.-M."/>
        </authorList>
    </citation>
    <scope>NUCLEOTIDE SEQUENCE [LARGE SCALE GENOMIC DNA]</scope>
    <source>
        <strain evidence="14 15">THS-13</strain>
    </source>
</reference>
<dbReference type="Gene3D" id="1.20.120.160">
    <property type="entry name" value="HPT domain"/>
    <property type="match status" value="1"/>
</dbReference>
<dbReference type="InterPro" id="IPR004105">
    <property type="entry name" value="CheA-like_dim"/>
</dbReference>
<dbReference type="GO" id="GO:0005737">
    <property type="term" value="C:cytoplasm"/>
    <property type="evidence" value="ECO:0007669"/>
    <property type="project" value="InterPro"/>
</dbReference>
<dbReference type="PROSITE" id="PS50109">
    <property type="entry name" value="HIS_KIN"/>
    <property type="match status" value="1"/>
</dbReference>
<feature type="domain" description="HPt" evidence="13">
    <location>
        <begin position="1"/>
        <end position="105"/>
    </location>
</feature>
<dbReference type="SMART" id="SM00260">
    <property type="entry name" value="CheW"/>
    <property type="match status" value="1"/>
</dbReference>
<dbReference type="CDD" id="cd16916">
    <property type="entry name" value="HATPase_CheA-like"/>
    <property type="match status" value="1"/>
</dbReference>
<dbReference type="AlphaFoldDB" id="A0A3N0VDL9"/>
<dbReference type="InterPro" id="IPR036641">
    <property type="entry name" value="HPT_dom_sf"/>
</dbReference>
<dbReference type="FunFam" id="1.20.120.160:FF:000008">
    <property type="entry name" value="Chemotaxis sensor histidine kinase CheA"/>
    <property type="match status" value="1"/>
</dbReference>
<evidence type="ECO:0000313" key="15">
    <source>
        <dbReference type="Proteomes" id="UP000282106"/>
    </source>
</evidence>
<dbReference type="PANTHER" id="PTHR43395:SF1">
    <property type="entry name" value="CHEMOTAXIS PROTEIN CHEA"/>
    <property type="match status" value="1"/>
</dbReference>
<dbReference type="InterPro" id="IPR051315">
    <property type="entry name" value="Bact_Chemotaxis_CheA"/>
</dbReference>
<evidence type="ECO:0000256" key="7">
    <source>
        <dbReference type="ARBA" id="ARBA00023012"/>
    </source>
</evidence>
<dbReference type="SUPFAM" id="SSF50341">
    <property type="entry name" value="CheW-like"/>
    <property type="match status" value="1"/>
</dbReference>
<evidence type="ECO:0000256" key="8">
    <source>
        <dbReference type="ARBA" id="ARBA00035100"/>
    </source>
</evidence>
<evidence type="ECO:0000256" key="3">
    <source>
        <dbReference type="ARBA" id="ARBA00021495"/>
    </source>
</evidence>
<keyword evidence="5" id="KW-0808">Transferase</keyword>
<dbReference type="Pfam" id="PF02518">
    <property type="entry name" value="HATPase_c"/>
    <property type="match status" value="1"/>
</dbReference>
<dbReference type="Gene3D" id="2.30.30.40">
    <property type="entry name" value="SH3 Domains"/>
    <property type="match status" value="1"/>
</dbReference>
<dbReference type="PROSITE" id="PS50894">
    <property type="entry name" value="HPT"/>
    <property type="match status" value="1"/>
</dbReference>
<feature type="domain" description="CheW-like" evidence="12">
    <location>
        <begin position="438"/>
        <end position="571"/>
    </location>
</feature>
<evidence type="ECO:0000256" key="6">
    <source>
        <dbReference type="ARBA" id="ARBA00022777"/>
    </source>
</evidence>
<dbReference type="InterPro" id="IPR005467">
    <property type="entry name" value="His_kinase_dom"/>
</dbReference>
<accession>A0A3N0VDL9</accession>
<dbReference type="Pfam" id="PF02895">
    <property type="entry name" value="H-kinase_dim"/>
    <property type="match status" value="1"/>
</dbReference>
<dbReference type="InterPro" id="IPR036097">
    <property type="entry name" value="HisK_dim/P_sf"/>
</dbReference>
<keyword evidence="15" id="KW-1185">Reference proteome</keyword>
<dbReference type="CDD" id="cd00088">
    <property type="entry name" value="HPT"/>
    <property type="match status" value="1"/>
</dbReference>
<dbReference type="SUPFAM" id="SSF47384">
    <property type="entry name" value="Homodimeric domain of signal transducing histidine kinase"/>
    <property type="match status" value="1"/>
</dbReference>
<evidence type="ECO:0000256" key="5">
    <source>
        <dbReference type="ARBA" id="ARBA00022679"/>
    </source>
</evidence>
<dbReference type="InterPro" id="IPR036890">
    <property type="entry name" value="HATPase_C_sf"/>
</dbReference>
<dbReference type="PANTHER" id="PTHR43395">
    <property type="entry name" value="SENSOR HISTIDINE KINASE CHEA"/>
    <property type="match status" value="1"/>
</dbReference>
<dbReference type="EMBL" id="RJVO01000003">
    <property type="protein sequence ID" value="ROH90800.1"/>
    <property type="molecule type" value="Genomic_DNA"/>
</dbReference>
<dbReference type="InterPro" id="IPR002545">
    <property type="entry name" value="CheW-lke_dom"/>
</dbReference>
<dbReference type="Proteomes" id="UP000282106">
    <property type="component" value="Unassembled WGS sequence"/>
</dbReference>
<dbReference type="Pfam" id="PF01584">
    <property type="entry name" value="CheW"/>
    <property type="match status" value="1"/>
</dbReference>
<keyword evidence="4 9" id="KW-0597">Phosphoprotein</keyword>
<keyword evidence="7" id="KW-0902">Two-component regulatory system</keyword>
<evidence type="ECO:0000256" key="4">
    <source>
        <dbReference type="ARBA" id="ARBA00022553"/>
    </source>
</evidence>
<dbReference type="SMART" id="SM00073">
    <property type="entry name" value="HPT"/>
    <property type="match status" value="1"/>
</dbReference>
<evidence type="ECO:0000256" key="10">
    <source>
        <dbReference type="SAM" id="MobiDB-lite"/>
    </source>
</evidence>
<name>A0A3N0VDL9_9GAMM</name>
<dbReference type="FunFam" id="3.30.565.10:FF:000016">
    <property type="entry name" value="Chemotaxis protein CheA, putative"/>
    <property type="match status" value="1"/>
</dbReference>
<dbReference type="InterPro" id="IPR036061">
    <property type="entry name" value="CheW-like_dom_sf"/>
</dbReference>
<comment type="caution">
    <text evidence="14">The sequence shown here is derived from an EMBL/GenBank/DDBJ whole genome shotgun (WGS) entry which is preliminary data.</text>
</comment>
<dbReference type="SUPFAM" id="SSF55874">
    <property type="entry name" value="ATPase domain of HSP90 chaperone/DNA topoisomerase II/histidine kinase"/>
    <property type="match status" value="1"/>
</dbReference>
<dbReference type="GO" id="GO:0000155">
    <property type="term" value="F:phosphorelay sensor kinase activity"/>
    <property type="evidence" value="ECO:0007669"/>
    <property type="project" value="InterPro"/>
</dbReference>
<gene>
    <name evidence="14" type="ORF">ED208_07355</name>
</gene>
<dbReference type="InterPro" id="IPR004358">
    <property type="entry name" value="Sig_transdc_His_kin-like_C"/>
</dbReference>
<dbReference type="InterPro" id="IPR008207">
    <property type="entry name" value="Sig_transdc_His_kin_Hpt_dom"/>
</dbReference>
<evidence type="ECO:0000259" key="12">
    <source>
        <dbReference type="PROSITE" id="PS50851"/>
    </source>
</evidence>
<dbReference type="PROSITE" id="PS50851">
    <property type="entry name" value="CHEW"/>
    <property type="match status" value="1"/>
</dbReference>
<evidence type="ECO:0000256" key="1">
    <source>
        <dbReference type="ARBA" id="ARBA00000085"/>
    </source>
</evidence>
<dbReference type="Gene3D" id="3.30.565.10">
    <property type="entry name" value="Histidine kinase-like ATPase, C-terminal domain"/>
    <property type="match status" value="1"/>
</dbReference>
<dbReference type="SMART" id="SM00387">
    <property type="entry name" value="HATPase_c"/>
    <property type="match status" value="1"/>
</dbReference>
<feature type="modified residue" description="Phosphohistidine" evidence="9">
    <location>
        <position position="48"/>
    </location>
</feature>
<dbReference type="PRINTS" id="PR00344">
    <property type="entry name" value="BCTRLSENSOR"/>
</dbReference>
<protein>
    <recommendedName>
        <fullName evidence="3">Chemotaxis protein CheA</fullName>
        <ecNumber evidence="2">2.7.13.3</ecNumber>
    </recommendedName>
</protein>
<dbReference type="InterPro" id="IPR003594">
    <property type="entry name" value="HATPase_dom"/>
</dbReference>
<dbReference type="EC" id="2.7.13.3" evidence="2"/>
<dbReference type="InParanoid" id="A0A3N0VDL9"/>
<dbReference type="InterPro" id="IPR037006">
    <property type="entry name" value="CheA-like_homodim_sf"/>
</dbReference>
<evidence type="ECO:0000313" key="14">
    <source>
        <dbReference type="EMBL" id="ROH90800.1"/>
    </source>
</evidence>
<keyword evidence="6" id="KW-0418">Kinase</keyword>
<feature type="region of interest" description="Disordered" evidence="10">
    <location>
        <begin position="146"/>
        <end position="170"/>
    </location>
</feature>
<evidence type="ECO:0000256" key="2">
    <source>
        <dbReference type="ARBA" id="ARBA00012438"/>
    </source>
</evidence>
<sequence length="581" mass="62202">MSAVQDDIRDDFLAEAGELVATLGEQLVELERRPDDPELLNAIFRGFHTVKGGAGFLQLGMLAELCHRAEEVFGALRAGKREVDARLMDVSLAALDQVQSMLDRVREGQTPAPAPATLLHDLEALLGAPAATSISDDEFEALLDQLHGSGQPPTSAVELPPPPPPAQAPAAGIEAVSLPARRAGDGDGSIRVDTQRLDGLMNLVGELVLVRNRLKTLHPQGSLPAESERSLRELDALTRRLQGSVLNLRLQPVKKLFSRFPKLVRDIARGLGKEIELVLEGEDTDLDKNLVEALADPLLHMVRNACDHGIETPERRLAAGKPAAGRLRLAARHTGDRVLITVSDDGAGIDPERLRRKAVEKGLISAEAAARLDAQAALELILLPGFSTKDEVSDLSGRGVGMDVVKSRIVSLHGSVAIESVVGEGTSLRLSLPLTLAIAPVLMTTVGSRLYAIPLDKVLEVAALRPEALVEDAGGRRWRHREQEMPLIDLSRWLDAEEAAADPDRHVAVVQVGERRAALLVHRLRGREEAVVKPLGALLKGLAGFSGATVTGEGRVALVLDVDSLVQAHETGSELGACAWT</sequence>
<dbReference type="Pfam" id="PF01627">
    <property type="entry name" value="Hpt"/>
    <property type="match status" value="1"/>
</dbReference>
<feature type="domain" description="Histidine kinase" evidence="11">
    <location>
        <begin position="231"/>
        <end position="436"/>
    </location>
</feature>